<comment type="similarity">
    <text evidence="1">Belongs to the DnaX/STICHEL family.</text>
</comment>
<dbReference type="FunFam" id="1.10.8.60:FF:000013">
    <property type="entry name" value="DNA polymerase III subunit gamma/tau"/>
    <property type="match status" value="1"/>
</dbReference>
<dbReference type="GO" id="GO:0005524">
    <property type="term" value="F:ATP binding"/>
    <property type="evidence" value="ECO:0007669"/>
    <property type="project" value="UniProtKB-KW"/>
</dbReference>
<keyword evidence="5" id="KW-0067">ATP-binding</keyword>
<comment type="caution">
    <text evidence="7">The sequence shown here is derived from an EMBL/GenBank/DDBJ whole genome shotgun (WGS) entry which is preliminary data.</text>
</comment>
<keyword evidence="8" id="KW-1185">Reference proteome</keyword>
<dbReference type="Proteomes" id="UP001420932">
    <property type="component" value="Unassembled WGS sequence"/>
</dbReference>
<evidence type="ECO:0000256" key="1">
    <source>
        <dbReference type="ARBA" id="ARBA00006360"/>
    </source>
</evidence>
<dbReference type="Gene3D" id="1.10.8.60">
    <property type="match status" value="1"/>
</dbReference>
<feature type="domain" description="DNA polymerase III subunit gamma/tau helical lid" evidence="6">
    <location>
        <begin position="51"/>
        <end position="91"/>
    </location>
</feature>
<evidence type="ECO:0000256" key="3">
    <source>
        <dbReference type="ARBA" id="ARBA00022741"/>
    </source>
</evidence>
<accession>A0AAP0IU31</accession>
<reference evidence="7 8" key="1">
    <citation type="submission" date="2024-01" db="EMBL/GenBank/DDBJ databases">
        <title>Genome assemblies of Stephania.</title>
        <authorList>
            <person name="Yang L."/>
        </authorList>
    </citation>
    <scope>NUCLEOTIDE SEQUENCE [LARGE SCALE GENOMIC DNA]</scope>
    <source>
        <strain evidence="7">YNDBR</strain>
        <tissue evidence="7">Leaf</tissue>
    </source>
</reference>
<dbReference type="Pfam" id="PF22608">
    <property type="entry name" value="DNAX_ATPase_lid"/>
    <property type="match status" value="1"/>
</dbReference>
<evidence type="ECO:0000313" key="7">
    <source>
        <dbReference type="EMBL" id="KAK9120993.1"/>
    </source>
</evidence>
<organism evidence="7 8">
    <name type="scientific">Stephania yunnanensis</name>
    <dbReference type="NCBI Taxonomy" id="152371"/>
    <lineage>
        <taxon>Eukaryota</taxon>
        <taxon>Viridiplantae</taxon>
        <taxon>Streptophyta</taxon>
        <taxon>Embryophyta</taxon>
        <taxon>Tracheophyta</taxon>
        <taxon>Spermatophyta</taxon>
        <taxon>Magnoliopsida</taxon>
        <taxon>Ranunculales</taxon>
        <taxon>Menispermaceae</taxon>
        <taxon>Menispermoideae</taxon>
        <taxon>Cissampelideae</taxon>
        <taxon>Stephania</taxon>
    </lineage>
</organism>
<protein>
    <recommendedName>
        <fullName evidence="6">DNA polymerase III subunit gamma/tau helical lid domain-containing protein</fullName>
    </recommendedName>
</protein>
<evidence type="ECO:0000313" key="8">
    <source>
        <dbReference type="Proteomes" id="UP001420932"/>
    </source>
</evidence>
<dbReference type="InterPro" id="IPR045085">
    <property type="entry name" value="HLD_clamp_pol_III_gamma_tau"/>
</dbReference>
<dbReference type="AlphaFoldDB" id="A0AAP0IU31"/>
<keyword evidence="4" id="KW-0862">Zinc</keyword>
<keyword evidence="3" id="KW-0547">Nucleotide-binding</keyword>
<evidence type="ECO:0000256" key="5">
    <source>
        <dbReference type="ARBA" id="ARBA00022840"/>
    </source>
</evidence>
<gene>
    <name evidence="7" type="ORF">Syun_018610</name>
</gene>
<sequence length="218" mass="24004">MATEETKPCGSCRDCVDFVYGRSMDLREGETTSKKGMERQYIFNKIKETDIVTRLKKLCANENLDVESHALDLIALNADGSLRDAETMLDQLSLLGNFSVPAIQAAVFRVGEIKEWGGMNSASKKGIREHAHFPPVVASNWPNTWSLAALVKSAESQTRAPKQAQGDRDFSTILRNTQGIGLWVVGKHNLGEFTSCKTRGFWQVVIKPNAPAPPVAIV</sequence>
<evidence type="ECO:0000259" key="6">
    <source>
        <dbReference type="Pfam" id="PF22608"/>
    </source>
</evidence>
<name>A0AAP0IU31_9MAGN</name>
<evidence type="ECO:0000256" key="2">
    <source>
        <dbReference type="ARBA" id="ARBA00022723"/>
    </source>
</evidence>
<evidence type="ECO:0000256" key="4">
    <source>
        <dbReference type="ARBA" id="ARBA00022833"/>
    </source>
</evidence>
<proteinExistence type="inferred from homology"/>
<dbReference type="EMBL" id="JBBNAF010000008">
    <property type="protein sequence ID" value="KAK9120993.1"/>
    <property type="molecule type" value="Genomic_DNA"/>
</dbReference>
<dbReference type="CDD" id="cd18137">
    <property type="entry name" value="HLD_clamp_pol_III_gamma_tau"/>
    <property type="match status" value="1"/>
</dbReference>
<keyword evidence="2" id="KW-0479">Metal-binding</keyword>
<dbReference type="GO" id="GO:0046872">
    <property type="term" value="F:metal ion binding"/>
    <property type="evidence" value="ECO:0007669"/>
    <property type="project" value="UniProtKB-KW"/>
</dbReference>